<dbReference type="CDD" id="cd18186">
    <property type="entry name" value="BTB_POZ_ZBTB_KLHL-like"/>
    <property type="match status" value="1"/>
</dbReference>
<evidence type="ECO:0000313" key="3">
    <source>
        <dbReference type="EMBL" id="KAF7681371.1"/>
    </source>
</evidence>
<evidence type="ECO:0000313" key="4">
    <source>
        <dbReference type="Proteomes" id="UP000596902"/>
    </source>
</evidence>
<evidence type="ECO:0000259" key="2">
    <source>
        <dbReference type="PROSITE" id="PS50097"/>
    </source>
</evidence>
<feature type="compositionally biased region" description="Polar residues" evidence="1">
    <location>
        <begin position="466"/>
        <end position="483"/>
    </location>
</feature>
<sequence length="721" mass="80751">MQLWSATLLRNVLRKPRNGENEAPRNSDVTVRHLQKFDVDPLMVYSIQGPGMEVVVSHGVHTKNWVIPKALLSHHSGFFRAACNGPFKEGIKNKITLHDCRPEVFEAFVYWLYFATLPDDKPEWDYIHGSFRLWILGDRLLVADFKNAAMRDLYDVHVASELPVELQEIEYIWKHTANKSALRRWVLDYVSLNWKQHCKWYVQSTRTELFRDIPDFGNSLLHRLGAENAKLDIDDYLEETEKTAHDEPDAKRHLVACDKLTICMKFFDDHDSCYVLSTQQPTISKMSSITQQQLAPLPAAHGTAPPPSMSHSDMFLNMIQGKSVTVIVGQPSLYCTYTLPVALLCVHSFYLGKEIAGLTTASKKRKLSPFREGEEVEAKVVVETKDKNKDENPTREKSVKDDKVDEERVLRLTDVDPAIFGLFLKFIYKDSYPPNVDARTPTTHYHNRSLTAVPKPTNPGPGTATALRQPSSNISPVNSNGHIQATPPLSHIPTFMPPPPSPQDMKLIEFIPPSVHAWLLGQRLGALPFMNHAISRIYAAIGVYFALTPSLMDYVWKETSPSPTITSSPSNSSSGLTPSATAKNVLAPSPLRKLLLDVLVTHWSRHHPSNPNAVVVRSLSVSPNFSAPLKVAWDRLFEEHTDLRNEFIYGLQGGVQLMPANAYFATPLPTGQSGMVKGGVADSDFRKEHGRDSGQAEKEVVVKQEKKGEMDVLTDKKEGGG</sequence>
<dbReference type="Pfam" id="PF00651">
    <property type="entry name" value="BTB"/>
    <property type="match status" value="1"/>
</dbReference>
<keyword evidence="4" id="KW-1185">Reference proteome</keyword>
<dbReference type="InterPro" id="IPR000210">
    <property type="entry name" value="BTB/POZ_dom"/>
</dbReference>
<feature type="compositionally biased region" description="Low complexity" evidence="1">
    <location>
        <begin position="562"/>
        <end position="579"/>
    </location>
</feature>
<feature type="compositionally biased region" description="Basic and acidic residues" evidence="1">
    <location>
        <begin position="683"/>
        <end position="721"/>
    </location>
</feature>
<comment type="caution">
    <text evidence="3">The sequence shown here is derived from an EMBL/GenBank/DDBJ whole genome shotgun (WGS) entry which is preliminary data.</text>
</comment>
<dbReference type="PANTHER" id="PTHR47843:SF2">
    <property type="entry name" value="BTB DOMAIN-CONTAINING PROTEIN"/>
    <property type="match status" value="1"/>
</dbReference>
<feature type="region of interest" description="Disordered" evidence="1">
    <location>
        <begin position="381"/>
        <end position="403"/>
    </location>
</feature>
<dbReference type="EMBL" id="JAAABM010000001">
    <property type="protein sequence ID" value="KAF7681371.1"/>
    <property type="molecule type" value="Genomic_DNA"/>
</dbReference>
<feature type="region of interest" description="Disordered" evidence="1">
    <location>
        <begin position="679"/>
        <end position="721"/>
    </location>
</feature>
<feature type="domain" description="BTB" evidence="2">
    <location>
        <begin position="52"/>
        <end position="121"/>
    </location>
</feature>
<reference evidence="3" key="2">
    <citation type="submission" date="2020-08" db="EMBL/GenBank/DDBJ databases">
        <title>Draft Genome Sequence of Cumin Blight Pathogen Alternaria burnsii.</title>
        <authorList>
            <person name="Feng Z."/>
        </authorList>
    </citation>
    <scope>NUCLEOTIDE SEQUENCE</scope>
    <source>
        <strain evidence="3">CBS107.38</strain>
    </source>
</reference>
<gene>
    <name evidence="3" type="ORF">GT037_000347</name>
</gene>
<dbReference type="AlphaFoldDB" id="A0A8H7BDZ7"/>
<feature type="region of interest" description="Disordered" evidence="1">
    <location>
        <begin position="562"/>
        <end position="581"/>
    </location>
</feature>
<dbReference type="RefSeq" id="XP_038791250.1">
    <property type="nucleotide sequence ID" value="XM_038925394.1"/>
</dbReference>
<organism evidence="3 4">
    <name type="scientific">Alternaria burnsii</name>
    <dbReference type="NCBI Taxonomy" id="1187904"/>
    <lineage>
        <taxon>Eukaryota</taxon>
        <taxon>Fungi</taxon>
        <taxon>Dikarya</taxon>
        <taxon>Ascomycota</taxon>
        <taxon>Pezizomycotina</taxon>
        <taxon>Dothideomycetes</taxon>
        <taxon>Pleosporomycetidae</taxon>
        <taxon>Pleosporales</taxon>
        <taxon>Pleosporineae</taxon>
        <taxon>Pleosporaceae</taxon>
        <taxon>Alternaria</taxon>
        <taxon>Alternaria sect. Alternaria</taxon>
    </lineage>
</organism>
<dbReference type="Gene3D" id="3.30.710.10">
    <property type="entry name" value="Potassium Channel Kv1.1, Chain A"/>
    <property type="match status" value="1"/>
</dbReference>
<proteinExistence type="predicted"/>
<feature type="region of interest" description="Disordered" evidence="1">
    <location>
        <begin position="446"/>
        <end position="498"/>
    </location>
</feature>
<accession>A0A8H7BDZ7</accession>
<protein>
    <recommendedName>
        <fullName evidence="2">BTB domain-containing protein</fullName>
    </recommendedName>
</protein>
<dbReference type="GeneID" id="62198572"/>
<evidence type="ECO:0000256" key="1">
    <source>
        <dbReference type="SAM" id="MobiDB-lite"/>
    </source>
</evidence>
<name>A0A8H7BDZ7_9PLEO</name>
<dbReference type="PANTHER" id="PTHR47843">
    <property type="entry name" value="BTB DOMAIN-CONTAINING PROTEIN-RELATED"/>
    <property type="match status" value="1"/>
</dbReference>
<dbReference type="SUPFAM" id="SSF54695">
    <property type="entry name" value="POZ domain"/>
    <property type="match status" value="1"/>
</dbReference>
<reference evidence="3" key="1">
    <citation type="submission" date="2020-01" db="EMBL/GenBank/DDBJ databases">
        <authorList>
            <person name="Feng Z.H.Z."/>
        </authorList>
    </citation>
    <scope>NUCLEOTIDE SEQUENCE</scope>
    <source>
        <strain evidence="3">CBS107.38</strain>
    </source>
</reference>
<dbReference type="Proteomes" id="UP000596902">
    <property type="component" value="Unassembled WGS sequence"/>
</dbReference>
<dbReference type="InterPro" id="IPR011333">
    <property type="entry name" value="SKP1/BTB/POZ_sf"/>
</dbReference>
<dbReference type="PROSITE" id="PS50097">
    <property type="entry name" value="BTB"/>
    <property type="match status" value="1"/>
</dbReference>